<protein>
    <submittedName>
        <fullName evidence="3">Tetratricopeptide repeat protein</fullName>
    </submittedName>
</protein>
<reference evidence="3 4" key="1">
    <citation type="submission" date="2020-06" db="EMBL/GenBank/DDBJ databases">
        <title>Altererythrobacter sp. HHU K3-1.</title>
        <authorList>
            <person name="Zhang D."/>
            <person name="Xue H."/>
        </authorList>
    </citation>
    <scope>NUCLEOTIDE SEQUENCE [LARGE SCALE GENOMIC DNA]</scope>
    <source>
        <strain evidence="3 4">HHU K3-1</strain>
    </source>
</reference>
<sequence length="253" mass="27834">MKLFQAMPLALTVVALGGCQVFSGNQSSSLRSSVAQPDVSSYFAQLLQEGRMHLRANRPGAAITAFRRASYDPASTAEAYNGLAIAYDRLGRHDVAEQFFARAVEADPTDERFARNASRFETVMLARQEREANAQLAKAESERESARAEQEYGPASRMQRVSTREVHIAARSEAVVAEERASNNIRTFDTRTASGGYPLRLALSSDRKSVELTSERPVQAGPRGRNTLDVRASGEIVRRATPVYPIRVALRSD</sequence>
<organism evidence="3 4">
    <name type="scientific">Qipengyuania atrilutea</name>
    <dbReference type="NCBI Taxonomy" id="2744473"/>
    <lineage>
        <taxon>Bacteria</taxon>
        <taxon>Pseudomonadati</taxon>
        <taxon>Pseudomonadota</taxon>
        <taxon>Alphaproteobacteria</taxon>
        <taxon>Sphingomonadales</taxon>
        <taxon>Erythrobacteraceae</taxon>
        <taxon>Qipengyuania</taxon>
    </lineage>
</organism>
<accession>A0A850GYG8</accession>
<dbReference type="PROSITE" id="PS51257">
    <property type="entry name" value="PROKAR_LIPOPROTEIN"/>
    <property type="match status" value="1"/>
</dbReference>
<dbReference type="AlphaFoldDB" id="A0A850GYG8"/>
<feature type="repeat" description="TPR" evidence="1">
    <location>
        <begin position="77"/>
        <end position="110"/>
    </location>
</feature>
<dbReference type="PROSITE" id="PS50005">
    <property type="entry name" value="TPR"/>
    <property type="match status" value="1"/>
</dbReference>
<keyword evidence="1" id="KW-0802">TPR repeat</keyword>
<comment type="caution">
    <text evidence="3">The sequence shown here is derived from an EMBL/GenBank/DDBJ whole genome shotgun (WGS) entry which is preliminary data.</text>
</comment>
<feature type="region of interest" description="Disordered" evidence="2">
    <location>
        <begin position="137"/>
        <end position="160"/>
    </location>
</feature>
<dbReference type="InterPro" id="IPR019734">
    <property type="entry name" value="TPR_rpt"/>
</dbReference>
<keyword evidence="4" id="KW-1185">Reference proteome</keyword>
<dbReference type="SUPFAM" id="SSF48452">
    <property type="entry name" value="TPR-like"/>
    <property type="match status" value="1"/>
</dbReference>
<dbReference type="Pfam" id="PF13432">
    <property type="entry name" value="TPR_16"/>
    <property type="match status" value="1"/>
</dbReference>
<dbReference type="PROSITE" id="PS50293">
    <property type="entry name" value="TPR_REGION"/>
    <property type="match status" value="1"/>
</dbReference>
<evidence type="ECO:0000256" key="1">
    <source>
        <dbReference type="PROSITE-ProRule" id="PRU00339"/>
    </source>
</evidence>
<dbReference type="RefSeq" id="WP_176265863.1">
    <property type="nucleotide sequence ID" value="NZ_JABWGV010000001.1"/>
</dbReference>
<feature type="region of interest" description="Disordered" evidence="2">
    <location>
        <begin position="208"/>
        <end position="227"/>
    </location>
</feature>
<dbReference type="SMART" id="SM00028">
    <property type="entry name" value="TPR"/>
    <property type="match status" value="1"/>
</dbReference>
<evidence type="ECO:0000256" key="2">
    <source>
        <dbReference type="SAM" id="MobiDB-lite"/>
    </source>
</evidence>
<feature type="compositionally biased region" description="Basic and acidic residues" evidence="2">
    <location>
        <begin position="139"/>
        <end position="150"/>
    </location>
</feature>
<evidence type="ECO:0000313" key="4">
    <source>
        <dbReference type="Proteomes" id="UP000561438"/>
    </source>
</evidence>
<dbReference type="InterPro" id="IPR011990">
    <property type="entry name" value="TPR-like_helical_dom_sf"/>
</dbReference>
<dbReference type="Proteomes" id="UP000561438">
    <property type="component" value="Unassembled WGS sequence"/>
</dbReference>
<gene>
    <name evidence="3" type="ORF">HUV48_00710</name>
</gene>
<dbReference type="Gene3D" id="1.25.40.10">
    <property type="entry name" value="Tetratricopeptide repeat domain"/>
    <property type="match status" value="1"/>
</dbReference>
<evidence type="ECO:0000313" key="3">
    <source>
        <dbReference type="EMBL" id="NVD43536.1"/>
    </source>
</evidence>
<proteinExistence type="predicted"/>
<dbReference type="EMBL" id="JABWGV010000001">
    <property type="protein sequence ID" value="NVD43536.1"/>
    <property type="molecule type" value="Genomic_DNA"/>
</dbReference>
<name>A0A850GYG8_9SPHN</name>